<dbReference type="NCBIfam" id="TIGR00132">
    <property type="entry name" value="gatA"/>
    <property type="match status" value="1"/>
</dbReference>
<evidence type="ECO:0000256" key="4">
    <source>
        <dbReference type="ARBA" id="ARBA00022741"/>
    </source>
</evidence>
<dbReference type="Gene3D" id="3.90.1300.10">
    <property type="entry name" value="Amidase signature (AS) domain"/>
    <property type="match status" value="1"/>
</dbReference>
<dbReference type="HAMAP" id="MF_00120">
    <property type="entry name" value="GatA"/>
    <property type="match status" value="1"/>
</dbReference>
<protein>
    <recommendedName>
        <fullName evidence="2 7">Glutamyl-tRNA(Gln) amidotransferase subunit A</fullName>
        <shortName evidence="7">Glu-ADT subunit A</shortName>
        <ecNumber evidence="7">6.3.5.7</ecNumber>
    </recommendedName>
</protein>
<evidence type="ECO:0000256" key="2">
    <source>
        <dbReference type="ARBA" id="ARBA00014428"/>
    </source>
</evidence>
<dbReference type="GO" id="GO:0005524">
    <property type="term" value="F:ATP binding"/>
    <property type="evidence" value="ECO:0007669"/>
    <property type="project" value="UniProtKB-KW"/>
</dbReference>
<evidence type="ECO:0000256" key="7">
    <source>
        <dbReference type="HAMAP-Rule" id="MF_00120"/>
    </source>
</evidence>
<dbReference type="InterPro" id="IPR036928">
    <property type="entry name" value="AS_sf"/>
</dbReference>
<dbReference type="InterPro" id="IPR004412">
    <property type="entry name" value="GatA"/>
</dbReference>
<feature type="active site" description="Charge relay system" evidence="7">
    <location>
        <position position="153"/>
    </location>
</feature>
<dbReference type="Pfam" id="PF01425">
    <property type="entry name" value="Amidase"/>
    <property type="match status" value="1"/>
</dbReference>
<evidence type="ECO:0000256" key="6">
    <source>
        <dbReference type="ARBA" id="ARBA00022917"/>
    </source>
</evidence>
<dbReference type="Proteomes" id="UP000650081">
    <property type="component" value="Unassembled WGS sequence"/>
</dbReference>
<evidence type="ECO:0000256" key="3">
    <source>
        <dbReference type="ARBA" id="ARBA00022598"/>
    </source>
</evidence>
<name>A0A923PK46_9BACT</name>
<comment type="caution">
    <text evidence="10">The sequence shown here is derived from an EMBL/GenBank/DDBJ whole genome shotgun (WGS) entry which is preliminary data.</text>
</comment>
<proteinExistence type="inferred from homology"/>
<evidence type="ECO:0000256" key="1">
    <source>
        <dbReference type="ARBA" id="ARBA00011123"/>
    </source>
</evidence>
<dbReference type="InterPro" id="IPR023631">
    <property type="entry name" value="Amidase_dom"/>
</dbReference>
<comment type="function">
    <text evidence="7">Allows the formation of correctly charged Gln-tRNA(Gln) through the transamidation of misacylated Glu-tRNA(Gln) in organisms which lack glutaminyl-tRNA synthetase. The reaction takes place in the presence of glutamine and ATP through an activated gamma-phospho-Glu-tRNA(Gln).</text>
</comment>
<dbReference type="PANTHER" id="PTHR11895:SF7">
    <property type="entry name" value="GLUTAMYL-TRNA(GLN) AMIDOTRANSFERASE SUBUNIT A, MITOCHONDRIAL"/>
    <property type="match status" value="1"/>
</dbReference>
<evidence type="ECO:0000259" key="9">
    <source>
        <dbReference type="Pfam" id="PF01425"/>
    </source>
</evidence>
<keyword evidence="5 7" id="KW-0067">ATP-binding</keyword>
<sequence>MAAPPTSIRATQAALDAGDLTTVQLVEAYLAAIEENRHLNIYVEVFAEEALATAARQDWARTQDARLGKLAGVVISIKDVICYAGHGASAGSRMLEDFVSPYTATALQRLLDEDAIVIGRTNCDEFAMGSGTENSHYGPTRNAADPARVPGGSSGGAAVSVQAGTCLLAVGSSTGGSIRQPASFCGLYGFKPTYGRISRHGLIAYGSSFDQLGFLAHNATDIALALQISAGADPYDATAPNKEVPLYAKADPDRSPKKIAYFADLHSSEAIDPAIRQAMQDTVDAFRAAGHTVSPASFSYFDYVVPTYYVLTTAEASSNLSRFDGMRYGYRSPAAQDLAETYTLSRSEGFGTEVQRRILLGTFVLSSGYYDAYFGKAQKVRRLIRDQLQGILDTHDFILMPVSPSLPWPVGEQTDDPVANYLADIYTVLANLAGLPAIAVPTPPAGHLPVGYQLMADHWEEAALLNFVRGLAD</sequence>
<evidence type="ECO:0000313" key="11">
    <source>
        <dbReference type="Proteomes" id="UP000650081"/>
    </source>
</evidence>
<evidence type="ECO:0000256" key="8">
    <source>
        <dbReference type="SAM" id="MobiDB-lite"/>
    </source>
</evidence>
<comment type="similarity">
    <text evidence="7">Belongs to the amidase family. GatA subfamily.</text>
</comment>
<comment type="catalytic activity">
    <reaction evidence="7">
        <text>L-glutamyl-tRNA(Gln) + L-glutamine + ATP + H2O = L-glutaminyl-tRNA(Gln) + L-glutamate + ADP + phosphate + H(+)</text>
        <dbReference type="Rhea" id="RHEA:17521"/>
        <dbReference type="Rhea" id="RHEA-COMP:9681"/>
        <dbReference type="Rhea" id="RHEA-COMP:9684"/>
        <dbReference type="ChEBI" id="CHEBI:15377"/>
        <dbReference type="ChEBI" id="CHEBI:15378"/>
        <dbReference type="ChEBI" id="CHEBI:29985"/>
        <dbReference type="ChEBI" id="CHEBI:30616"/>
        <dbReference type="ChEBI" id="CHEBI:43474"/>
        <dbReference type="ChEBI" id="CHEBI:58359"/>
        <dbReference type="ChEBI" id="CHEBI:78520"/>
        <dbReference type="ChEBI" id="CHEBI:78521"/>
        <dbReference type="ChEBI" id="CHEBI:456216"/>
        <dbReference type="EC" id="6.3.5.7"/>
    </reaction>
</comment>
<dbReference type="AlphaFoldDB" id="A0A923PK46"/>
<keyword evidence="11" id="KW-1185">Reference proteome</keyword>
<reference evidence="10" key="1">
    <citation type="submission" date="2020-08" db="EMBL/GenBank/DDBJ databases">
        <title>Lewinella bacteria from marine environments.</title>
        <authorList>
            <person name="Zhong Y."/>
        </authorList>
    </citation>
    <scope>NUCLEOTIDE SEQUENCE</scope>
    <source>
        <strain evidence="10">KCTC 42187</strain>
    </source>
</reference>
<evidence type="ECO:0000313" key="10">
    <source>
        <dbReference type="EMBL" id="MBC6992779.1"/>
    </source>
</evidence>
<dbReference type="GO" id="GO:0030956">
    <property type="term" value="C:glutamyl-tRNA(Gln) amidotransferase complex"/>
    <property type="evidence" value="ECO:0007669"/>
    <property type="project" value="InterPro"/>
</dbReference>
<dbReference type="SUPFAM" id="SSF75304">
    <property type="entry name" value="Amidase signature (AS) enzymes"/>
    <property type="match status" value="1"/>
</dbReference>
<evidence type="ECO:0000256" key="5">
    <source>
        <dbReference type="ARBA" id="ARBA00022840"/>
    </source>
</evidence>
<feature type="active site" description="Charge relay system" evidence="7">
    <location>
        <position position="78"/>
    </location>
</feature>
<dbReference type="InterPro" id="IPR000120">
    <property type="entry name" value="Amidase"/>
</dbReference>
<keyword evidence="6 7" id="KW-0648">Protein biosynthesis</keyword>
<feature type="domain" description="Amidase" evidence="9">
    <location>
        <begin position="25"/>
        <end position="465"/>
    </location>
</feature>
<dbReference type="PANTHER" id="PTHR11895">
    <property type="entry name" value="TRANSAMIDASE"/>
    <property type="match status" value="1"/>
</dbReference>
<keyword evidence="3 7" id="KW-0436">Ligase</keyword>
<dbReference type="EMBL" id="JACSIT010000037">
    <property type="protein sequence ID" value="MBC6992779.1"/>
    <property type="molecule type" value="Genomic_DNA"/>
</dbReference>
<comment type="subunit">
    <text evidence="1 7">Heterotrimer of A, B and C subunits.</text>
</comment>
<accession>A0A923PK46</accession>
<dbReference type="GO" id="GO:0050567">
    <property type="term" value="F:glutaminyl-tRNA synthase (glutamine-hydrolyzing) activity"/>
    <property type="evidence" value="ECO:0007669"/>
    <property type="project" value="UniProtKB-UniRule"/>
</dbReference>
<dbReference type="EC" id="6.3.5.7" evidence="7"/>
<feature type="region of interest" description="Disordered" evidence="8">
    <location>
        <begin position="130"/>
        <end position="151"/>
    </location>
</feature>
<dbReference type="GO" id="GO:0006412">
    <property type="term" value="P:translation"/>
    <property type="evidence" value="ECO:0007669"/>
    <property type="project" value="UniProtKB-UniRule"/>
</dbReference>
<dbReference type="RefSeq" id="WP_187464912.1">
    <property type="nucleotide sequence ID" value="NZ_JACSIT010000037.1"/>
</dbReference>
<gene>
    <name evidence="7 10" type="primary">gatA</name>
    <name evidence="10" type="ORF">H9S92_01270</name>
</gene>
<keyword evidence="4 7" id="KW-0547">Nucleotide-binding</keyword>
<organism evidence="10 11">
    <name type="scientific">Neolewinella lacunae</name>
    <dbReference type="NCBI Taxonomy" id="1517758"/>
    <lineage>
        <taxon>Bacteria</taxon>
        <taxon>Pseudomonadati</taxon>
        <taxon>Bacteroidota</taxon>
        <taxon>Saprospiria</taxon>
        <taxon>Saprospirales</taxon>
        <taxon>Lewinellaceae</taxon>
        <taxon>Neolewinella</taxon>
    </lineage>
</organism>
<feature type="active site" description="Acyl-ester intermediate" evidence="7">
    <location>
        <position position="177"/>
    </location>
</feature>